<dbReference type="eggNOG" id="COG1960">
    <property type="taxonomic scope" value="Bacteria"/>
</dbReference>
<dbReference type="InterPro" id="IPR036250">
    <property type="entry name" value="AcylCo_DH-like_C"/>
</dbReference>
<dbReference type="HOGENOM" id="CLU_1387767_0_0_11"/>
<reference evidence="3" key="1">
    <citation type="submission" date="2007-10" db="EMBL/GenBank/DDBJ databases">
        <title>Complete sequence of Salinispora arenicola CNS-205.</title>
        <authorList>
            <consortium name="US DOE Joint Genome Institute"/>
            <person name="Copeland A."/>
            <person name="Lucas S."/>
            <person name="Lapidus A."/>
            <person name="Barry K."/>
            <person name="Glavina del Rio T."/>
            <person name="Dalin E."/>
            <person name="Tice H."/>
            <person name="Pitluck S."/>
            <person name="Foster B."/>
            <person name="Schmutz J."/>
            <person name="Larimer F."/>
            <person name="Land M."/>
            <person name="Hauser L."/>
            <person name="Kyrpides N."/>
            <person name="Ivanova N."/>
            <person name="Jensen P.R."/>
            <person name="Moore B.S."/>
            <person name="Penn K."/>
            <person name="Jenkins C."/>
            <person name="Udwary D."/>
            <person name="Xiang L."/>
            <person name="Gontang E."/>
            <person name="Richardson P."/>
        </authorList>
    </citation>
    <scope>NUCLEOTIDE SEQUENCE [LARGE SCALE GENOMIC DNA]</scope>
    <source>
        <strain evidence="3">CNS-205</strain>
    </source>
</reference>
<dbReference type="AlphaFoldDB" id="A8M097"/>
<proteinExistence type="predicted"/>
<evidence type="ECO:0000313" key="3">
    <source>
        <dbReference type="EMBL" id="ABV96418.1"/>
    </source>
</evidence>
<feature type="domain" description="Acyl-CoA dehydrogenase/oxidase C-terminal" evidence="2">
    <location>
        <begin position="85"/>
        <end position="131"/>
    </location>
</feature>
<keyword evidence="1" id="KW-0285">Flavoprotein</keyword>
<gene>
    <name evidence="3" type="ordered locus">Sare_0489</name>
</gene>
<dbReference type="KEGG" id="saq:Sare_0489"/>
<dbReference type="STRING" id="391037.Sare_0489"/>
<evidence type="ECO:0000259" key="2">
    <source>
        <dbReference type="Pfam" id="PF00441"/>
    </source>
</evidence>
<dbReference type="Gene3D" id="1.20.140.10">
    <property type="entry name" value="Butyryl-CoA Dehydrogenase, subunit A, domain 3"/>
    <property type="match status" value="1"/>
</dbReference>
<accession>A8M097</accession>
<dbReference type="Pfam" id="PF00441">
    <property type="entry name" value="Acyl-CoA_dh_1"/>
    <property type="match status" value="1"/>
</dbReference>
<organism evidence="3">
    <name type="scientific">Salinispora arenicola (strain CNS-205)</name>
    <dbReference type="NCBI Taxonomy" id="391037"/>
    <lineage>
        <taxon>Bacteria</taxon>
        <taxon>Bacillati</taxon>
        <taxon>Actinomycetota</taxon>
        <taxon>Actinomycetes</taxon>
        <taxon>Micromonosporales</taxon>
        <taxon>Micromonosporaceae</taxon>
        <taxon>Salinispora</taxon>
    </lineage>
</organism>
<protein>
    <recommendedName>
        <fullName evidence="2">Acyl-CoA dehydrogenase/oxidase C-terminal domain-containing protein</fullName>
    </recommendedName>
</protein>
<dbReference type="EMBL" id="CP000850">
    <property type="protein sequence ID" value="ABV96418.1"/>
    <property type="molecule type" value="Genomic_DNA"/>
</dbReference>
<sequence length="198" mass="20684">MSAHDWRRCRQVARTGTVADALREIGSLQAGRGSFVVVPAGPDAPATVADPLLAAEGIAVLRRPAGRHPSGAPAPASVAREVTLATAWLRLGLSERLLDDCLGYLHGRATGGEPLIGQQLVRGELAEIRMDHLEVAAVLDAAPPSDAQLLDVHRQITGADRALLRLLGASGFVADGPGRVAYVSELLADTYAGGHRDV</sequence>
<name>A8M097_SALAI</name>
<dbReference type="InterPro" id="IPR009075">
    <property type="entry name" value="AcylCo_DH/oxidase_C"/>
</dbReference>
<dbReference type="SUPFAM" id="SSF47203">
    <property type="entry name" value="Acyl-CoA dehydrogenase C-terminal domain-like"/>
    <property type="match status" value="1"/>
</dbReference>
<dbReference type="GO" id="GO:0016627">
    <property type="term" value="F:oxidoreductase activity, acting on the CH-CH group of donors"/>
    <property type="evidence" value="ECO:0007669"/>
    <property type="project" value="InterPro"/>
</dbReference>
<evidence type="ECO:0000256" key="1">
    <source>
        <dbReference type="ARBA" id="ARBA00022630"/>
    </source>
</evidence>